<dbReference type="PANTHER" id="PTHR30619">
    <property type="entry name" value="DNA INTERNALIZATION/COMPETENCE PROTEIN COMEC/REC2"/>
    <property type="match status" value="1"/>
</dbReference>
<reference evidence="3 4" key="1">
    <citation type="journal article" date="2016" name="Nat. Commun.">
        <title>Thousands of microbial genomes shed light on interconnected biogeochemical processes in an aquifer system.</title>
        <authorList>
            <person name="Anantharaman K."/>
            <person name="Brown C.T."/>
            <person name="Hug L.A."/>
            <person name="Sharon I."/>
            <person name="Castelle C.J."/>
            <person name="Probst A.J."/>
            <person name="Thomas B.C."/>
            <person name="Singh A."/>
            <person name="Wilkins M.J."/>
            <person name="Karaoz U."/>
            <person name="Brodie E.L."/>
            <person name="Williams K.H."/>
            <person name="Hubbard S.S."/>
            <person name="Banfield J.F."/>
        </authorList>
    </citation>
    <scope>NUCLEOTIDE SEQUENCE [LARGE SCALE GENOMIC DNA]</scope>
</reference>
<dbReference type="InterPro" id="IPR052159">
    <property type="entry name" value="Competence_DNA_uptake"/>
</dbReference>
<protein>
    <recommendedName>
        <fullName evidence="2">Metallo-beta-lactamase domain-containing protein</fullName>
    </recommendedName>
</protein>
<dbReference type="InterPro" id="IPR001279">
    <property type="entry name" value="Metallo-B-lactamas"/>
</dbReference>
<gene>
    <name evidence="3" type="ORF">A3A21_01630</name>
</gene>
<sequence length="301" mass="33254">MEEILNVIQKKIQKRKTETGILICSVLLLTFLLYGNLIKERKENNLLRLYFLNVGQGDSELILLPGGASILIDAGPPNKKALEELSKILSPFQRTIDIVSPSHFQLDHMGGLPEVMKRYKVGAILSNGETSETSIYQTFVKTAKKENIPNIAITKGDKIKYKESVITVLHPPANSTGKIKDINESSLVLQLKSKGVGALFTGDAGATTEKLLLQYLEAELPNIDILKVPHHGSRFSSTKEFLKAVSPKIAIIEVGKNTYGHPTPQTLKRLEEIGAKIYRTDRDGTIQITTNGKILTIKTIK</sequence>
<dbReference type="Pfam" id="PF00753">
    <property type="entry name" value="Lactamase_B"/>
    <property type="match status" value="1"/>
</dbReference>
<dbReference type="SUPFAM" id="SSF56281">
    <property type="entry name" value="Metallo-hydrolase/oxidoreductase"/>
    <property type="match status" value="1"/>
</dbReference>
<dbReference type="EMBL" id="MFKK01000034">
    <property type="protein sequence ID" value="OGG40093.1"/>
    <property type="molecule type" value="Genomic_DNA"/>
</dbReference>
<keyword evidence="1" id="KW-0472">Membrane</keyword>
<dbReference type="AlphaFoldDB" id="A0A1F6BTD2"/>
<comment type="caution">
    <text evidence="3">The sequence shown here is derived from an EMBL/GenBank/DDBJ whole genome shotgun (WGS) entry which is preliminary data.</text>
</comment>
<dbReference type="InterPro" id="IPR036866">
    <property type="entry name" value="RibonucZ/Hydroxyglut_hydro"/>
</dbReference>
<dbReference type="STRING" id="1798471.A3A21_01630"/>
<dbReference type="InterPro" id="IPR035681">
    <property type="entry name" value="ComA-like_MBL"/>
</dbReference>
<accession>A0A1F6BTD2</accession>
<evidence type="ECO:0000313" key="3">
    <source>
        <dbReference type="EMBL" id="OGG40093.1"/>
    </source>
</evidence>
<feature type="domain" description="Metallo-beta-lactamase" evidence="2">
    <location>
        <begin position="56"/>
        <end position="256"/>
    </location>
</feature>
<evidence type="ECO:0000313" key="4">
    <source>
        <dbReference type="Proteomes" id="UP000176996"/>
    </source>
</evidence>
<keyword evidence="1" id="KW-0812">Transmembrane</keyword>
<dbReference type="Gene3D" id="3.60.15.10">
    <property type="entry name" value="Ribonuclease Z/Hydroxyacylglutathione hydrolase-like"/>
    <property type="match status" value="1"/>
</dbReference>
<keyword evidence="1" id="KW-1133">Transmembrane helix</keyword>
<evidence type="ECO:0000256" key="1">
    <source>
        <dbReference type="SAM" id="Phobius"/>
    </source>
</evidence>
<dbReference type="CDD" id="cd07731">
    <property type="entry name" value="ComA-like_MBL-fold"/>
    <property type="match status" value="1"/>
</dbReference>
<dbReference type="PANTHER" id="PTHR30619:SF1">
    <property type="entry name" value="RECOMBINATION PROTEIN 2"/>
    <property type="match status" value="1"/>
</dbReference>
<organism evidence="3 4">
    <name type="scientific">Candidatus Jorgensenbacteria bacterium RIFCSPLOWO2_01_FULL_45_25b</name>
    <dbReference type="NCBI Taxonomy" id="1798471"/>
    <lineage>
        <taxon>Bacteria</taxon>
        <taxon>Candidatus Joergenseniibacteriota</taxon>
    </lineage>
</organism>
<proteinExistence type="predicted"/>
<evidence type="ECO:0000259" key="2">
    <source>
        <dbReference type="SMART" id="SM00849"/>
    </source>
</evidence>
<dbReference type="Proteomes" id="UP000176996">
    <property type="component" value="Unassembled WGS sequence"/>
</dbReference>
<feature type="transmembrane region" description="Helical" evidence="1">
    <location>
        <begin position="20"/>
        <end position="38"/>
    </location>
</feature>
<dbReference type="SMART" id="SM00849">
    <property type="entry name" value="Lactamase_B"/>
    <property type="match status" value="1"/>
</dbReference>
<name>A0A1F6BTD2_9BACT</name>